<dbReference type="EMBL" id="JAHHHN010000035">
    <property type="protein sequence ID" value="MBW4565322.1"/>
    <property type="molecule type" value="Genomic_DNA"/>
</dbReference>
<comment type="caution">
    <text evidence="1">The sequence shown here is derived from an EMBL/GenBank/DDBJ whole genome shotgun (WGS) entry which is preliminary data.</text>
</comment>
<evidence type="ECO:0000313" key="1">
    <source>
        <dbReference type="EMBL" id="MBW4565322.1"/>
    </source>
</evidence>
<dbReference type="Proteomes" id="UP000715781">
    <property type="component" value="Unassembled WGS sequence"/>
</dbReference>
<gene>
    <name evidence="1" type="ORF">KME32_30395</name>
</gene>
<reference evidence="1" key="2">
    <citation type="journal article" date="2022" name="Microbiol. Resour. Announc.">
        <title>Metagenome Sequencing to Explore Phylogenomics of Terrestrial Cyanobacteria.</title>
        <authorList>
            <person name="Ward R.D."/>
            <person name="Stajich J.E."/>
            <person name="Johansen J.R."/>
            <person name="Huntemann M."/>
            <person name="Clum A."/>
            <person name="Foster B."/>
            <person name="Foster B."/>
            <person name="Roux S."/>
            <person name="Palaniappan K."/>
            <person name="Varghese N."/>
            <person name="Mukherjee S."/>
            <person name="Reddy T.B.K."/>
            <person name="Daum C."/>
            <person name="Copeland A."/>
            <person name="Chen I.A."/>
            <person name="Ivanova N.N."/>
            <person name="Kyrpides N.C."/>
            <person name="Shapiro N."/>
            <person name="Eloe-Fadrosh E.A."/>
            <person name="Pietrasiak N."/>
        </authorList>
    </citation>
    <scope>NUCLEOTIDE SEQUENCE</scope>
    <source>
        <strain evidence="1">JT2-VF2</strain>
    </source>
</reference>
<accession>A0A951UJ44</accession>
<organism evidence="1 2">
    <name type="scientific">Mojavia pulchra JT2-VF2</name>
    <dbReference type="NCBI Taxonomy" id="287848"/>
    <lineage>
        <taxon>Bacteria</taxon>
        <taxon>Bacillati</taxon>
        <taxon>Cyanobacteriota</taxon>
        <taxon>Cyanophyceae</taxon>
        <taxon>Nostocales</taxon>
        <taxon>Nostocaceae</taxon>
    </lineage>
</organism>
<name>A0A951UJ44_9NOST</name>
<proteinExistence type="predicted"/>
<protein>
    <submittedName>
        <fullName evidence="1">Uncharacterized protein</fullName>
    </submittedName>
</protein>
<dbReference type="AlphaFoldDB" id="A0A951UJ44"/>
<evidence type="ECO:0000313" key="2">
    <source>
        <dbReference type="Proteomes" id="UP000715781"/>
    </source>
</evidence>
<reference evidence="1" key="1">
    <citation type="submission" date="2021-05" db="EMBL/GenBank/DDBJ databases">
        <authorList>
            <person name="Pietrasiak N."/>
            <person name="Ward R."/>
            <person name="Stajich J.E."/>
            <person name="Kurbessoian T."/>
        </authorList>
    </citation>
    <scope>NUCLEOTIDE SEQUENCE</scope>
    <source>
        <strain evidence="1">JT2-VF2</strain>
    </source>
</reference>
<sequence length="151" mass="17045">MAETKSCLLDANPSLTPAQIEMEKLEAWIKYFVFSWSPGKLRSVLEAARFLRRDAGAWQVNPFKVISGKAVVITCDSWKDYKLLVAKTKQLAYKIRKLDPEVDLLILLSPDQTIVEITIVKTLETLAIKNLIRGLRPCGGNAFRLGEKVIR</sequence>